<proteinExistence type="predicted"/>
<dbReference type="EMBL" id="JANPWB010000011">
    <property type="protein sequence ID" value="KAJ1122514.1"/>
    <property type="molecule type" value="Genomic_DNA"/>
</dbReference>
<feature type="region of interest" description="Disordered" evidence="1">
    <location>
        <begin position="32"/>
        <end position="99"/>
    </location>
</feature>
<dbReference type="AlphaFoldDB" id="A0AAV7P5T9"/>
<reference evidence="2" key="1">
    <citation type="journal article" date="2022" name="bioRxiv">
        <title>Sequencing and chromosome-scale assembly of the giantPleurodeles waltlgenome.</title>
        <authorList>
            <person name="Brown T."/>
            <person name="Elewa A."/>
            <person name="Iarovenko S."/>
            <person name="Subramanian E."/>
            <person name="Araus A.J."/>
            <person name="Petzold A."/>
            <person name="Susuki M."/>
            <person name="Suzuki K.-i.T."/>
            <person name="Hayashi T."/>
            <person name="Toyoda A."/>
            <person name="Oliveira C."/>
            <person name="Osipova E."/>
            <person name="Leigh N.D."/>
            <person name="Simon A."/>
            <person name="Yun M.H."/>
        </authorList>
    </citation>
    <scope>NUCLEOTIDE SEQUENCE</scope>
    <source>
        <strain evidence="2">20211129_DDA</strain>
        <tissue evidence="2">Liver</tissue>
    </source>
</reference>
<keyword evidence="3" id="KW-1185">Reference proteome</keyword>
<organism evidence="2 3">
    <name type="scientific">Pleurodeles waltl</name>
    <name type="common">Iberian ribbed newt</name>
    <dbReference type="NCBI Taxonomy" id="8319"/>
    <lineage>
        <taxon>Eukaryota</taxon>
        <taxon>Metazoa</taxon>
        <taxon>Chordata</taxon>
        <taxon>Craniata</taxon>
        <taxon>Vertebrata</taxon>
        <taxon>Euteleostomi</taxon>
        <taxon>Amphibia</taxon>
        <taxon>Batrachia</taxon>
        <taxon>Caudata</taxon>
        <taxon>Salamandroidea</taxon>
        <taxon>Salamandridae</taxon>
        <taxon>Pleurodelinae</taxon>
        <taxon>Pleurodeles</taxon>
    </lineage>
</organism>
<dbReference type="Proteomes" id="UP001066276">
    <property type="component" value="Chromosome 7"/>
</dbReference>
<feature type="compositionally biased region" description="Basic and acidic residues" evidence="1">
    <location>
        <begin position="90"/>
        <end position="99"/>
    </location>
</feature>
<name>A0AAV7P5T9_PLEWA</name>
<sequence length="99" mass="11255">MLGFHTSKTWNVPHEIPSNMFYDVGMMGESKKLEKEGHADPVGDPSTVEHREAEIQPHGNHKESVTKSAPSSPRTIQEEYPHNSHRTKSKTLEQVRRNP</sequence>
<feature type="compositionally biased region" description="Basic and acidic residues" evidence="1">
    <location>
        <begin position="32"/>
        <end position="65"/>
    </location>
</feature>
<comment type="caution">
    <text evidence="2">The sequence shown here is derived from an EMBL/GenBank/DDBJ whole genome shotgun (WGS) entry which is preliminary data.</text>
</comment>
<accession>A0AAV7P5T9</accession>
<evidence type="ECO:0000256" key="1">
    <source>
        <dbReference type="SAM" id="MobiDB-lite"/>
    </source>
</evidence>
<feature type="compositionally biased region" description="Polar residues" evidence="1">
    <location>
        <begin position="66"/>
        <end position="75"/>
    </location>
</feature>
<evidence type="ECO:0000313" key="2">
    <source>
        <dbReference type="EMBL" id="KAJ1122514.1"/>
    </source>
</evidence>
<protein>
    <submittedName>
        <fullName evidence="2">Uncharacterized protein</fullName>
    </submittedName>
</protein>
<gene>
    <name evidence="2" type="ORF">NDU88_001000</name>
</gene>
<evidence type="ECO:0000313" key="3">
    <source>
        <dbReference type="Proteomes" id="UP001066276"/>
    </source>
</evidence>